<comment type="caution">
    <text evidence="1">The sequence shown here is derived from an EMBL/GenBank/DDBJ whole genome shotgun (WGS) entry which is preliminary data.</text>
</comment>
<reference evidence="1 2" key="1">
    <citation type="submission" date="2024-09" db="EMBL/GenBank/DDBJ databases">
        <title>Chromosome-scale assembly of Riccia fluitans.</title>
        <authorList>
            <person name="Paukszto L."/>
            <person name="Sawicki J."/>
            <person name="Karawczyk K."/>
            <person name="Piernik-Szablinska J."/>
            <person name="Szczecinska M."/>
            <person name="Mazdziarz M."/>
        </authorList>
    </citation>
    <scope>NUCLEOTIDE SEQUENCE [LARGE SCALE GENOMIC DNA]</scope>
    <source>
        <strain evidence="1">Rf_01</strain>
        <tissue evidence="1">Aerial parts of the thallus</tissue>
    </source>
</reference>
<dbReference type="AlphaFoldDB" id="A0ABD1XVK0"/>
<evidence type="ECO:0000313" key="2">
    <source>
        <dbReference type="Proteomes" id="UP001605036"/>
    </source>
</evidence>
<gene>
    <name evidence="1" type="ORF">R1flu_024370</name>
</gene>
<dbReference type="EMBL" id="JBHFFA010000007">
    <property type="protein sequence ID" value="KAL2612678.1"/>
    <property type="molecule type" value="Genomic_DNA"/>
</dbReference>
<evidence type="ECO:0000313" key="1">
    <source>
        <dbReference type="EMBL" id="KAL2612678.1"/>
    </source>
</evidence>
<dbReference type="Proteomes" id="UP001605036">
    <property type="component" value="Unassembled WGS sequence"/>
</dbReference>
<sequence length="87" mass="9679">MPVPGIRLVRYRKLDLPVAALAVGGLLQSDVLFRKAPPFSLCDDTRQVPLGISLVAEGYARGWTSRSDVIFLVPLMERGRDWNALTR</sequence>
<protein>
    <submittedName>
        <fullName evidence="1">Uncharacterized protein</fullName>
    </submittedName>
</protein>
<organism evidence="1 2">
    <name type="scientific">Riccia fluitans</name>
    <dbReference type="NCBI Taxonomy" id="41844"/>
    <lineage>
        <taxon>Eukaryota</taxon>
        <taxon>Viridiplantae</taxon>
        <taxon>Streptophyta</taxon>
        <taxon>Embryophyta</taxon>
        <taxon>Marchantiophyta</taxon>
        <taxon>Marchantiopsida</taxon>
        <taxon>Marchantiidae</taxon>
        <taxon>Marchantiales</taxon>
        <taxon>Ricciaceae</taxon>
        <taxon>Riccia</taxon>
    </lineage>
</organism>
<keyword evidence="2" id="KW-1185">Reference proteome</keyword>
<name>A0ABD1XVK0_9MARC</name>
<proteinExistence type="predicted"/>
<accession>A0ABD1XVK0</accession>